<feature type="region of interest" description="Disordered" evidence="1">
    <location>
        <begin position="1"/>
        <end position="126"/>
    </location>
</feature>
<keyword evidence="4" id="KW-1185">Reference proteome</keyword>
<feature type="compositionally biased region" description="Low complexity" evidence="1">
    <location>
        <begin position="73"/>
        <end position="94"/>
    </location>
</feature>
<protein>
    <recommendedName>
        <fullName evidence="2">WH2 domain-containing protein</fullName>
    </recommendedName>
</protein>
<organism evidence="3 4">
    <name type="scientific">Lobosporangium transversale</name>
    <dbReference type="NCBI Taxonomy" id="64571"/>
    <lineage>
        <taxon>Eukaryota</taxon>
        <taxon>Fungi</taxon>
        <taxon>Fungi incertae sedis</taxon>
        <taxon>Mucoromycota</taxon>
        <taxon>Mortierellomycotina</taxon>
        <taxon>Mortierellomycetes</taxon>
        <taxon>Mortierellales</taxon>
        <taxon>Mortierellaceae</taxon>
        <taxon>Lobosporangium</taxon>
    </lineage>
</organism>
<evidence type="ECO:0000313" key="4">
    <source>
        <dbReference type="Proteomes" id="UP000193648"/>
    </source>
</evidence>
<dbReference type="Pfam" id="PF02205">
    <property type="entry name" value="WH2"/>
    <property type="match status" value="1"/>
</dbReference>
<dbReference type="STRING" id="64571.A0A1Y2GKP8"/>
<feature type="compositionally biased region" description="Polar residues" evidence="1">
    <location>
        <begin position="28"/>
        <end position="46"/>
    </location>
</feature>
<evidence type="ECO:0000256" key="1">
    <source>
        <dbReference type="SAM" id="MobiDB-lite"/>
    </source>
</evidence>
<dbReference type="GO" id="GO:0003779">
    <property type="term" value="F:actin binding"/>
    <property type="evidence" value="ECO:0007669"/>
    <property type="project" value="InterPro"/>
</dbReference>
<evidence type="ECO:0000259" key="2">
    <source>
        <dbReference type="PROSITE" id="PS51082"/>
    </source>
</evidence>
<feature type="region of interest" description="Disordered" evidence="1">
    <location>
        <begin position="146"/>
        <end position="199"/>
    </location>
</feature>
<name>A0A1Y2GKP8_9FUNG</name>
<dbReference type="InterPro" id="IPR003124">
    <property type="entry name" value="WH2_dom"/>
</dbReference>
<evidence type="ECO:0000313" key="3">
    <source>
        <dbReference type="EMBL" id="ORZ13824.1"/>
    </source>
</evidence>
<sequence>MSRPSLPPPPPPPPAGGLSTASPDRTALLSQIQLGAQLKKASSNDRSAPVAPQNPITSTAPRSPGPPPPPPINRNGAISPRPAPGVPGRAAPSPLITTTRPAPAIPGANSSNPDNRPMSPIGTGIKLAEPPAIEGRWAFRTAQDFSAPPLPDFSQIRTYPSGNSSGTTIPLDLTTLAGITAGRMPPPPPAEAIGRYLFS</sequence>
<proteinExistence type="predicted"/>
<dbReference type="PROSITE" id="PS51082">
    <property type="entry name" value="WH2"/>
    <property type="match status" value="1"/>
</dbReference>
<dbReference type="RefSeq" id="XP_021880608.1">
    <property type="nucleotide sequence ID" value="XM_022030187.1"/>
</dbReference>
<gene>
    <name evidence="3" type="ORF">BCR41DRAFT_422729</name>
</gene>
<dbReference type="OrthoDB" id="2430277at2759"/>
<dbReference type="InParanoid" id="A0A1Y2GKP8"/>
<reference evidence="3 4" key="1">
    <citation type="submission" date="2016-07" db="EMBL/GenBank/DDBJ databases">
        <title>Pervasive Adenine N6-methylation of Active Genes in Fungi.</title>
        <authorList>
            <consortium name="DOE Joint Genome Institute"/>
            <person name="Mondo S.J."/>
            <person name="Dannebaum R.O."/>
            <person name="Kuo R.C."/>
            <person name="Labutti K."/>
            <person name="Haridas S."/>
            <person name="Kuo A."/>
            <person name="Salamov A."/>
            <person name="Ahrendt S.R."/>
            <person name="Lipzen A."/>
            <person name="Sullivan W."/>
            <person name="Andreopoulos W.B."/>
            <person name="Clum A."/>
            <person name="Lindquist E."/>
            <person name="Daum C."/>
            <person name="Ramamoorthy G.K."/>
            <person name="Gryganskyi A."/>
            <person name="Culley D."/>
            <person name="Magnuson J.K."/>
            <person name="James T.Y."/>
            <person name="O'Malley M.A."/>
            <person name="Stajich J.E."/>
            <person name="Spatafora J.W."/>
            <person name="Visel A."/>
            <person name="Grigoriev I.V."/>
        </authorList>
    </citation>
    <scope>NUCLEOTIDE SEQUENCE [LARGE SCALE GENOMIC DNA]</scope>
    <source>
        <strain evidence="3 4">NRRL 3116</strain>
    </source>
</reference>
<feature type="domain" description="WH2" evidence="2">
    <location>
        <begin position="24"/>
        <end position="41"/>
    </location>
</feature>
<dbReference type="Proteomes" id="UP000193648">
    <property type="component" value="Unassembled WGS sequence"/>
</dbReference>
<feature type="compositionally biased region" description="Pro residues" evidence="1">
    <location>
        <begin position="63"/>
        <end position="72"/>
    </location>
</feature>
<feature type="compositionally biased region" description="Polar residues" evidence="1">
    <location>
        <begin position="155"/>
        <end position="168"/>
    </location>
</feature>
<comment type="caution">
    <text evidence="3">The sequence shown here is derived from an EMBL/GenBank/DDBJ whole genome shotgun (WGS) entry which is preliminary data.</text>
</comment>
<dbReference type="AlphaFoldDB" id="A0A1Y2GKP8"/>
<dbReference type="EMBL" id="MCFF01000022">
    <property type="protein sequence ID" value="ORZ13824.1"/>
    <property type="molecule type" value="Genomic_DNA"/>
</dbReference>
<accession>A0A1Y2GKP8</accession>
<dbReference type="GeneID" id="33572030"/>
<feature type="compositionally biased region" description="Pro residues" evidence="1">
    <location>
        <begin position="1"/>
        <end position="15"/>
    </location>
</feature>